<comment type="caution">
    <text evidence="1">The sequence shown here is derived from an EMBL/GenBank/DDBJ whole genome shotgun (WGS) entry which is preliminary data.</text>
</comment>
<gene>
    <name evidence="1" type="ORF">ECE50_029520</name>
</gene>
<dbReference type="SUPFAM" id="SSF53756">
    <property type="entry name" value="UDP-Glycosyltransferase/glycogen phosphorylase"/>
    <property type="match status" value="3"/>
</dbReference>
<protein>
    <submittedName>
        <fullName evidence="1">Uncharacterized protein</fullName>
    </submittedName>
</protein>
<evidence type="ECO:0000313" key="2">
    <source>
        <dbReference type="Proteomes" id="UP000281028"/>
    </source>
</evidence>
<dbReference type="EMBL" id="RIAR02000001">
    <property type="protein sequence ID" value="NSL91001.1"/>
    <property type="molecule type" value="Genomic_DNA"/>
</dbReference>
<sequence length="1114" mass="128099">MKETGSVFNRKVLTAATVRDKKFKRVIALYEEELLFIGDCCTRFSQFRHFKAWLNDAAITVNFGGKKNPDYYKALLLHNPYICQMSALPWDEIDFRAYDAVICVTHDDQPLLDFLHNKYGSTPDEMNTDVYIVPVSQALREQVDMSQPGEIYISREEQQWADEWLLAGGYQPGEELFIMVDSSSTREKILNTIVYFDVLKQLLGRPNTRFLVFDEQNKGKRQFYREWVGEEGISRMIFSEGRSLRDNLCLIGSSFTRMVFGPCTGLLHCASGIFNHYVDKGLPPEKIPLLITYTGQYSIENRNANYWWGNCPLINCLLLKEVHGRKKLLQLSDLSATEKEQRDTLACSEYTTAMLMKYINRKLNPARQQLTLPAAARVLLLFEEELQLLGDSCQRFHQLAYLREYLQCAPLTVNFPPMKNQRFYQALLQHNPHIAAVTSEEKEDIRFEDYDLIITASCQEDKLKTWLDNKYGAQLPPVYSMSGYLLKPVAGQVVAFPPLEEMSDYADNARPGELYITPEERQWADNWLVSKGMQPHERLFVIVDTAAARSKLLDFKIYFELLKGLLDTPDVRILIFDEKKQGKRDLYKPWLGTEKMQRMIFAEGHTLREDLCLTGSSFTRLVLGPCTGLMHGASAIFNHYLATGTDKKDIPSIIVYTGMSGDESYEAEHWWGTSPLVSCLLLKERDGNKKIMQLHQLATAERKSAGTLPCNAYTADMLLEFIGSRFSRAGETFGSIAAHTEAADFNDLRKVLVLYEEKTTLLGDSCIKSDKFRYFKSFLQAEEIHINFTNRQNQKFYEGLLQNNPYLQSVTSLPWEAIPFHEFDAVICIAYNEDRFLEFLHQRYGEAIAAGRMKLPVFSMSRHILRPEEDGVYIFPENAALFEYMKTPRLGELYISKEERAWADQWLESQGMEKDEQLFIMLDSSAVRSKLLPMDVFFDLLKQVLQADRIKVLIFDEQGIGKEAFYREWLGDDAMKKLIFSSRLTLRQDLCLIGSGYTRTVFGPCTGLMHCASGIFNHYLANGMDPAKKPLLLVYTGWYGKERYDINLWWENAPLVNCLLLKERNNIREIVLLSELNAAEKQAEDNLPCTDYTAEMLKGFLAERFGILVPQLTE</sequence>
<dbReference type="Proteomes" id="UP000281028">
    <property type="component" value="Unassembled WGS sequence"/>
</dbReference>
<dbReference type="OrthoDB" id="656785at2"/>
<dbReference type="AlphaFoldDB" id="A0A9Q5DDN4"/>
<evidence type="ECO:0000313" key="1">
    <source>
        <dbReference type="EMBL" id="NSL91001.1"/>
    </source>
</evidence>
<accession>A0A9Q5DDN4</accession>
<organism evidence="1 2">
    <name type="scientific">Chitinophaga solisilvae</name>
    <dbReference type="NCBI Taxonomy" id="1233460"/>
    <lineage>
        <taxon>Bacteria</taxon>
        <taxon>Pseudomonadati</taxon>
        <taxon>Bacteroidota</taxon>
        <taxon>Chitinophagia</taxon>
        <taxon>Chitinophagales</taxon>
        <taxon>Chitinophagaceae</taxon>
        <taxon>Chitinophaga</taxon>
    </lineage>
</organism>
<name>A0A9Q5DDN4_9BACT</name>
<reference evidence="1" key="1">
    <citation type="submission" date="2020-05" db="EMBL/GenBank/DDBJ databases">
        <title>Chitinophaga laudate sp. nov., isolated from a tropical peat swamp.</title>
        <authorList>
            <person name="Goh C.B.S."/>
            <person name="Lee M.S."/>
            <person name="Parimannan S."/>
            <person name="Pasbakhsh P."/>
            <person name="Yule C.M."/>
            <person name="Rajandas H."/>
            <person name="Loke S."/>
            <person name="Croft L."/>
            <person name="Tan J.B.L."/>
        </authorList>
    </citation>
    <scope>NUCLEOTIDE SEQUENCE</scope>
    <source>
        <strain evidence="1">Mgbs1</strain>
    </source>
</reference>
<keyword evidence="2" id="KW-1185">Reference proteome</keyword>
<proteinExistence type="predicted"/>